<dbReference type="GO" id="GO:0016020">
    <property type="term" value="C:membrane"/>
    <property type="evidence" value="ECO:0007669"/>
    <property type="project" value="UniProtKB-SubCell"/>
</dbReference>
<protein>
    <submittedName>
        <fullName evidence="8">DMT family transporter</fullName>
    </submittedName>
</protein>
<comment type="similarity">
    <text evidence="2">Belongs to the EamA transporter family.</text>
</comment>
<feature type="transmembrane region" description="Helical" evidence="6">
    <location>
        <begin position="283"/>
        <end position="300"/>
    </location>
</feature>
<dbReference type="PANTHER" id="PTHR32322">
    <property type="entry name" value="INNER MEMBRANE TRANSPORTER"/>
    <property type="match status" value="1"/>
</dbReference>
<feature type="transmembrane region" description="Helical" evidence="6">
    <location>
        <begin position="51"/>
        <end position="71"/>
    </location>
</feature>
<dbReference type="InterPro" id="IPR050638">
    <property type="entry name" value="AA-Vitamin_Transporters"/>
</dbReference>
<evidence type="ECO:0000256" key="1">
    <source>
        <dbReference type="ARBA" id="ARBA00004141"/>
    </source>
</evidence>
<feature type="domain" description="EamA" evidence="7">
    <location>
        <begin position="23"/>
        <end position="151"/>
    </location>
</feature>
<dbReference type="Proteomes" id="UP000326570">
    <property type="component" value="Unassembled WGS sequence"/>
</dbReference>
<dbReference type="InterPro" id="IPR037185">
    <property type="entry name" value="EmrE-like"/>
</dbReference>
<evidence type="ECO:0000256" key="2">
    <source>
        <dbReference type="ARBA" id="ARBA00007362"/>
    </source>
</evidence>
<feature type="transmembrane region" description="Helical" evidence="6">
    <location>
        <begin position="258"/>
        <end position="277"/>
    </location>
</feature>
<evidence type="ECO:0000256" key="4">
    <source>
        <dbReference type="ARBA" id="ARBA00022989"/>
    </source>
</evidence>
<proteinExistence type="inferred from homology"/>
<organism evidence="8 9">
    <name type="scientific">Adhaeribacter soli</name>
    <dbReference type="NCBI Taxonomy" id="2607655"/>
    <lineage>
        <taxon>Bacteria</taxon>
        <taxon>Pseudomonadati</taxon>
        <taxon>Bacteroidota</taxon>
        <taxon>Cytophagia</taxon>
        <taxon>Cytophagales</taxon>
        <taxon>Hymenobacteraceae</taxon>
        <taxon>Adhaeribacter</taxon>
    </lineage>
</organism>
<reference evidence="8 9" key="1">
    <citation type="submission" date="2019-09" db="EMBL/GenBank/DDBJ databases">
        <title>Genome sequence of Adhaeribacter sp. M2.</title>
        <authorList>
            <person name="Srinivasan S."/>
        </authorList>
    </citation>
    <scope>NUCLEOTIDE SEQUENCE [LARGE SCALE GENOMIC DNA]</scope>
    <source>
        <strain evidence="8 9">M2</strain>
    </source>
</reference>
<feature type="transmembrane region" description="Helical" evidence="6">
    <location>
        <begin position="190"/>
        <end position="212"/>
    </location>
</feature>
<feature type="transmembrane region" description="Helical" evidence="6">
    <location>
        <begin position="232"/>
        <end position="251"/>
    </location>
</feature>
<keyword evidence="9" id="KW-1185">Reference proteome</keyword>
<feature type="transmembrane region" description="Helical" evidence="6">
    <location>
        <begin position="20"/>
        <end position="39"/>
    </location>
</feature>
<feature type="transmembrane region" description="Helical" evidence="6">
    <location>
        <begin position="78"/>
        <end position="100"/>
    </location>
</feature>
<sequence length="304" mass="32503">MKTAPQTQPVENPASGTPAVAWFILILLSLIWGTSFILIKKGLEVFTADELGALRITLACLFLLPFALKNLTKIKQRYLIWIAFSGFIGNLIPAFLFAYAETELASGLAGVLNSLTALFTLIIGAIFFQQRITGLRIAGIIIGIVGTAVLIFSGGSQETSSNALYGILVVIATVMYGGSLNIIKHKLAGLNALAMASLALFSVGPLAFGYLFTTEAFTKLAHTPGSWEALGYIALLAAASTAIGLVLYNKLIHMTTTLFASSSTYLMPIVALLWGVLDGEVIHLYHYVGMVIILIGVFIVNRAK</sequence>
<comment type="subcellular location">
    <subcellularLocation>
        <location evidence="1">Membrane</location>
        <topology evidence="1">Multi-pass membrane protein</topology>
    </subcellularLocation>
</comment>
<comment type="caution">
    <text evidence="8">The sequence shown here is derived from an EMBL/GenBank/DDBJ whole genome shotgun (WGS) entry which is preliminary data.</text>
</comment>
<feature type="transmembrane region" description="Helical" evidence="6">
    <location>
        <begin position="164"/>
        <end position="183"/>
    </location>
</feature>
<evidence type="ECO:0000313" key="8">
    <source>
        <dbReference type="EMBL" id="KAA9331833.1"/>
    </source>
</evidence>
<evidence type="ECO:0000259" key="7">
    <source>
        <dbReference type="Pfam" id="PF00892"/>
    </source>
</evidence>
<evidence type="ECO:0000313" key="9">
    <source>
        <dbReference type="Proteomes" id="UP000326570"/>
    </source>
</evidence>
<keyword evidence="4 6" id="KW-1133">Transmembrane helix</keyword>
<name>A0A5N1IS98_9BACT</name>
<dbReference type="InterPro" id="IPR000620">
    <property type="entry name" value="EamA_dom"/>
</dbReference>
<dbReference type="PANTHER" id="PTHR32322:SF2">
    <property type="entry name" value="EAMA DOMAIN-CONTAINING PROTEIN"/>
    <property type="match status" value="1"/>
</dbReference>
<keyword evidence="5 6" id="KW-0472">Membrane</keyword>
<feature type="transmembrane region" description="Helical" evidence="6">
    <location>
        <begin position="135"/>
        <end position="152"/>
    </location>
</feature>
<accession>A0A5N1IS98</accession>
<dbReference type="SUPFAM" id="SSF103481">
    <property type="entry name" value="Multidrug resistance efflux transporter EmrE"/>
    <property type="match status" value="2"/>
</dbReference>
<gene>
    <name evidence="8" type="ORF">F0P94_13620</name>
</gene>
<dbReference type="AlphaFoldDB" id="A0A5N1IS98"/>
<evidence type="ECO:0000256" key="5">
    <source>
        <dbReference type="ARBA" id="ARBA00023136"/>
    </source>
</evidence>
<evidence type="ECO:0000256" key="6">
    <source>
        <dbReference type="SAM" id="Phobius"/>
    </source>
</evidence>
<keyword evidence="3 6" id="KW-0812">Transmembrane</keyword>
<feature type="transmembrane region" description="Helical" evidence="6">
    <location>
        <begin position="106"/>
        <end position="128"/>
    </location>
</feature>
<evidence type="ECO:0000256" key="3">
    <source>
        <dbReference type="ARBA" id="ARBA00022692"/>
    </source>
</evidence>
<dbReference type="EMBL" id="VTWT01000007">
    <property type="protein sequence ID" value="KAA9331833.1"/>
    <property type="molecule type" value="Genomic_DNA"/>
</dbReference>
<dbReference type="Pfam" id="PF00892">
    <property type="entry name" value="EamA"/>
    <property type="match status" value="2"/>
</dbReference>
<feature type="domain" description="EamA" evidence="7">
    <location>
        <begin position="167"/>
        <end position="301"/>
    </location>
</feature>